<protein>
    <submittedName>
        <fullName evidence="1">5643_t:CDS:1</fullName>
    </submittedName>
</protein>
<comment type="caution">
    <text evidence="1">The sequence shown here is derived from an EMBL/GenBank/DDBJ whole genome shotgun (WGS) entry which is preliminary data.</text>
</comment>
<dbReference type="Proteomes" id="UP000789901">
    <property type="component" value="Unassembled WGS sequence"/>
</dbReference>
<gene>
    <name evidence="1" type="ORF">GMARGA_LOCUS14004</name>
</gene>
<evidence type="ECO:0000313" key="2">
    <source>
        <dbReference type="Proteomes" id="UP000789901"/>
    </source>
</evidence>
<organism evidence="1 2">
    <name type="scientific">Gigaspora margarita</name>
    <dbReference type="NCBI Taxonomy" id="4874"/>
    <lineage>
        <taxon>Eukaryota</taxon>
        <taxon>Fungi</taxon>
        <taxon>Fungi incertae sedis</taxon>
        <taxon>Mucoromycota</taxon>
        <taxon>Glomeromycotina</taxon>
        <taxon>Glomeromycetes</taxon>
        <taxon>Diversisporales</taxon>
        <taxon>Gigasporaceae</taxon>
        <taxon>Gigaspora</taxon>
    </lineage>
</organism>
<sequence length="118" mass="14109">MSNSISTSRFTCSLCTRSQSYKTQHGLKYHETIKHKDYNILPLYILPLPNYELEHIKKVMIQEIQKYLKKHHRTIGNQREQNYGNSQLSWVKLVDETNYNLQTELYIEWAMKGFHDTS</sequence>
<accession>A0ABN7V3Q2</accession>
<dbReference type="EMBL" id="CAJVQB010009115">
    <property type="protein sequence ID" value="CAG8726826.1"/>
    <property type="molecule type" value="Genomic_DNA"/>
</dbReference>
<name>A0ABN7V3Q2_GIGMA</name>
<feature type="non-terminal residue" evidence="1">
    <location>
        <position position="118"/>
    </location>
</feature>
<proteinExistence type="predicted"/>
<keyword evidence="2" id="KW-1185">Reference proteome</keyword>
<reference evidence="1 2" key="1">
    <citation type="submission" date="2021-06" db="EMBL/GenBank/DDBJ databases">
        <authorList>
            <person name="Kallberg Y."/>
            <person name="Tangrot J."/>
            <person name="Rosling A."/>
        </authorList>
    </citation>
    <scope>NUCLEOTIDE SEQUENCE [LARGE SCALE GENOMIC DNA]</scope>
    <source>
        <strain evidence="1 2">120-4 pot B 10/14</strain>
    </source>
</reference>
<evidence type="ECO:0000313" key="1">
    <source>
        <dbReference type="EMBL" id="CAG8726826.1"/>
    </source>
</evidence>